<dbReference type="InterPro" id="IPR051663">
    <property type="entry name" value="CLec_Tetranectin-domain"/>
</dbReference>
<gene>
    <name evidence="7" type="ORF">ODALV1_LOCUS15802</name>
</gene>
<proteinExistence type="predicted"/>
<accession>A0ABP1QVP4</accession>
<dbReference type="SUPFAM" id="SSF56436">
    <property type="entry name" value="C-type lectin-like"/>
    <property type="match status" value="1"/>
</dbReference>
<protein>
    <recommendedName>
        <fullName evidence="6">C-type lectin domain-containing protein</fullName>
    </recommendedName>
</protein>
<sequence>MMPTNFNFLYVVTFGLTCALMTSCSLGRSLETEVYSNRTQSGKQFIGYNLYMNFMDYIEHCHKLGLQPANVLNKEENDVLTTYLDGNFADPKYFWLGGSDIGREERYYWIASLSEFSFTSWGPGYPNGGREENCATIYGGDGTWYDQYCSNDGVQPLCQTIP</sequence>
<evidence type="ECO:0000313" key="7">
    <source>
        <dbReference type="EMBL" id="CAL8112838.1"/>
    </source>
</evidence>
<dbReference type="PANTHER" id="PTHR22799:SF1">
    <property type="entry name" value="C-TYPE LECTIN DOMAIN FAMILY 11 MEMBER A"/>
    <property type="match status" value="1"/>
</dbReference>
<dbReference type="EMBL" id="CAXLJM020000049">
    <property type="protein sequence ID" value="CAL8112838.1"/>
    <property type="molecule type" value="Genomic_DNA"/>
</dbReference>
<feature type="chain" id="PRO_5045076782" description="C-type lectin domain-containing protein" evidence="5">
    <location>
        <begin position="28"/>
        <end position="162"/>
    </location>
</feature>
<reference evidence="7 8" key="1">
    <citation type="submission" date="2024-08" db="EMBL/GenBank/DDBJ databases">
        <authorList>
            <person name="Cucini C."/>
            <person name="Frati F."/>
        </authorList>
    </citation>
    <scope>NUCLEOTIDE SEQUENCE [LARGE SCALE GENOMIC DNA]</scope>
</reference>
<evidence type="ECO:0000256" key="1">
    <source>
        <dbReference type="ARBA" id="ARBA00004613"/>
    </source>
</evidence>
<evidence type="ECO:0000256" key="5">
    <source>
        <dbReference type="SAM" id="SignalP"/>
    </source>
</evidence>
<dbReference type="Proteomes" id="UP001642540">
    <property type="component" value="Unassembled WGS sequence"/>
</dbReference>
<evidence type="ECO:0000256" key="3">
    <source>
        <dbReference type="ARBA" id="ARBA00022729"/>
    </source>
</evidence>
<evidence type="ECO:0000256" key="2">
    <source>
        <dbReference type="ARBA" id="ARBA00022525"/>
    </source>
</evidence>
<dbReference type="InterPro" id="IPR016187">
    <property type="entry name" value="CTDL_fold"/>
</dbReference>
<evidence type="ECO:0000256" key="4">
    <source>
        <dbReference type="ARBA" id="ARBA00022734"/>
    </source>
</evidence>
<comment type="subcellular location">
    <subcellularLocation>
        <location evidence="1">Secreted</location>
    </subcellularLocation>
</comment>
<keyword evidence="2" id="KW-0964">Secreted</keyword>
<dbReference type="PANTHER" id="PTHR22799">
    <property type="entry name" value="TETRANECTIN-RELATED"/>
    <property type="match status" value="1"/>
</dbReference>
<dbReference type="CDD" id="cd00037">
    <property type="entry name" value="CLECT"/>
    <property type="match status" value="1"/>
</dbReference>
<dbReference type="Pfam" id="PF00059">
    <property type="entry name" value="Lectin_C"/>
    <property type="match status" value="1"/>
</dbReference>
<evidence type="ECO:0000313" key="8">
    <source>
        <dbReference type="Proteomes" id="UP001642540"/>
    </source>
</evidence>
<feature type="signal peptide" evidence="5">
    <location>
        <begin position="1"/>
        <end position="27"/>
    </location>
</feature>
<evidence type="ECO:0000259" key="6">
    <source>
        <dbReference type="PROSITE" id="PS50041"/>
    </source>
</evidence>
<dbReference type="InterPro" id="IPR016186">
    <property type="entry name" value="C-type_lectin-like/link_sf"/>
</dbReference>
<feature type="domain" description="C-type lectin" evidence="6">
    <location>
        <begin position="61"/>
        <end position="150"/>
    </location>
</feature>
<comment type="caution">
    <text evidence="7">The sequence shown here is derived from an EMBL/GenBank/DDBJ whole genome shotgun (WGS) entry which is preliminary data.</text>
</comment>
<name>A0ABP1QVP4_9HEXA</name>
<keyword evidence="3 5" id="KW-0732">Signal</keyword>
<organism evidence="7 8">
    <name type="scientific">Orchesella dallaii</name>
    <dbReference type="NCBI Taxonomy" id="48710"/>
    <lineage>
        <taxon>Eukaryota</taxon>
        <taxon>Metazoa</taxon>
        <taxon>Ecdysozoa</taxon>
        <taxon>Arthropoda</taxon>
        <taxon>Hexapoda</taxon>
        <taxon>Collembola</taxon>
        <taxon>Entomobryomorpha</taxon>
        <taxon>Entomobryoidea</taxon>
        <taxon>Orchesellidae</taxon>
        <taxon>Orchesellinae</taxon>
        <taxon>Orchesella</taxon>
    </lineage>
</organism>
<dbReference type="Gene3D" id="3.10.100.10">
    <property type="entry name" value="Mannose-Binding Protein A, subunit A"/>
    <property type="match status" value="1"/>
</dbReference>
<keyword evidence="4" id="KW-0430">Lectin</keyword>
<dbReference type="SMART" id="SM00034">
    <property type="entry name" value="CLECT"/>
    <property type="match status" value="1"/>
</dbReference>
<dbReference type="InterPro" id="IPR001304">
    <property type="entry name" value="C-type_lectin-like"/>
</dbReference>
<dbReference type="PROSITE" id="PS50041">
    <property type="entry name" value="C_TYPE_LECTIN_2"/>
    <property type="match status" value="1"/>
</dbReference>
<keyword evidence="8" id="KW-1185">Reference proteome</keyword>